<proteinExistence type="inferred from homology"/>
<evidence type="ECO:0000313" key="9">
    <source>
        <dbReference type="Proteomes" id="UP000236291"/>
    </source>
</evidence>
<dbReference type="InterPro" id="IPR005123">
    <property type="entry name" value="Oxoglu/Fe-dep_dioxygenase_dom"/>
</dbReference>
<organism evidence="8 9">
    <name type="scientific">Trifolium pratense</name>
    <name type="common">Red clover</name>
    <dbReference type="NCBI Taxonomy" id="57577"/>
    <lineage>
        <taxon>Eukaryota</taxon>
        <taxon>Viridiplantae</taxon>
        <taxon>Streptophyta</taxon>
        <taxon>Embryophyta</taxon>
        <taxon>Tracheophyta</taxon>
        <taxon>Spermatophyta</taxon>
        <taxon>Magnoliopsida</taxon>
        <taxon>eudicotyledons</taxon>
        <taxon>Gunneridae</taxon>
        <taxon>Pentapetalae</taxon>
        <taxon>rosids</taxon>
        <taxon>fabids</taxon>
        <taxon>Fabales</taxon>
        <taxon>Fabaceae</taxon>
        <taxon>Papilionoideae</taxon>
        <taxon>50 kb inversion clade</taxon>
        <taxon>NPAAA clade</taxon>
        <taxon>Hologalegina</taxon>
        <taxon>IRL clade</taxon>
        <taxon>Trifolieae</taxon>
        <taxon>Trifolium</taxon>
    </lineage>
</organism>
<dbReference type="GO" id="GO:0051213">
    <property type="term" value="F:dioxygenase activity"/>
    <property type="evidence" value="ECO:0007669"/>
    <property type="project" value="UniProtKB-ARBA"/>
</dbReference>
<gene>
    <name evidence="8" type="ORF">L195_g010623</name>
</gene>
<reference evidence="8 9" key="2">
    <citation type="journal article" date="2017" name="Front. Plant Sci.">
        <title>Gene Classification and Mining of Molecular Markers Useful in Red Clover (Trifolium pratense) Breeding.</title>
        <authorList>
            <person name="Istvanek J."/>
            <person name="Dluhosova J."/>
            <person name="Dluhos P."/>
            <person name="Patkova L."/>
            <person name="Nedelnik J."/>
            <person name="Repkova J."/>
        </authorList>
    </citation>
    <scope>NUCLEOTIDE SEQUENCE [LARGE SCALE GENOMIC DNA]</scope>
    <source>
        <strain evidence="9">cv. Tatra</strain>
        <tissue evidence="8">Young leaves</tissue>
    </source>
</reference>
<dbReference type="Pfam" id="PF14226">
    <property type="entry name" value="DIOX_N"/>
    <property type="match status" value="1"/>
</dbReference>
<dbReference type="PANTHER" id="PTHR10209:SF672">
    <property type="entry name" value="2-OXOGLUTARATE-DEPENDENT DIOXYGENASE"/>
    <property type="match status" value="1"/>
</dbReference>
<feature type="domain" description="Fe2OG dioxygenase" evidence="7">
    <location>
        <begin position="217"/>
        <end position="320"/>
    </location>
</feature>
<evidence type="ECO:0000256" key="6">
    <source>
        <dbReference type="RuleBase" id="RU003682"/>
    </source>
</evidence>
<dbReference type="EMBL" id="ASHM01006471">
    <property type="protein sequence ID" value="PNY13954.1"/>
    <property type="molecule type" value="Genomic_DNA"/>
</dbReference>
<dbReference type="FunFam" id="2.60.120.330:FF:000005">
    <property type="entry name" value="1-aminocyclopropane-1-carboxylate oxidase homolog 1"/>
    <property type="match status" value="1"/>
</dbReference>
<dbReference type="AlphaFoldDB" id="A0A2K3PFE8"/>
<evidence type="ECO:0000256" key="2">
    <source>
        <dbReference type="ARBA" id="ARBA00008056"/>
    </source>
</evidence>
<dbReference type="Pfam" id="PF03171">
    <property type="entry name" value="2OG-FeII_Oxy"/>
    <property type="match status" value="1"/>
</dbReference>
<dbReference type="ExpressionAtlas" id="A0A2K3PFE8">
    <property type="expression patterns" value="baseline"/>
</dbReference>
<dbReference type="Proteomes" id="UP000236291">
    <property type="component" value="Unassembled WGS sequence"/>
</dbReference>
<reference evidence="8 9" key="1">
    <citation type="journal article" date="2014" name="Am. J. Bot.">
        <title>Genome assembly and annotation for red clover (Trifolium pratense; Fabaceae).</title>
        <authorList>
            <person name="Istvanek J."/>
            <person name="Jaros M."/>
            <person name="Krenek A."/>
            <person name="Repkova J."/>
        </authorList>
    </citation>
    <scope>NUCLEOTIDE SEQUENCE [LARGE SCALE GENOMIC DNA]</scope>
    <source>
        <strain evidence="9">cv. Tatra</strain>
        <tissue evidence="8">Young leaves</tissue>
    </source>
</reference>
<evidence type="ECO:0000256" key="1">
    <source>
        <dbReference type="ARBA" id="ARBA00001962"/>
    </source>
</evidence>
<protein>
    <submittedName>
        <fullName evidence="8">1-aminocyclopropane-1-carboxylate oxidase-like protein</fullName>
    </submittedName>
</protein>
<dbReference type="InterPro" id="IPR044861">
    <property type="entry name" value="IPNS-like_FE2OG_OXY"/>
</dbReference>
<comment type="cofactor">
    <cofactor evidence="1">
        <name>Fe cation</name>
        <dbReference type="ChEBI" id="CHEBI:24875"/>
    </cofactor>
</comment>
<evidence type="ECO:0000256" key="4">
    <source>
        <dbReference type="ARBA" id="ARBA00023002"/>
    </source>
</evidence>
<name>A0A2K3PFE8_TRIPR</name>
<sequence length="372" mass="42164">MATLTSDLAENAPSYDRKSKLKEFDESKVGVQGLIENGVTKVPQMFYCGNSNLNDVSISESNSKLSIPTIDLTGIHDDPVLRDEVVRKVQNACEEWGFFQVINHGIPTHVLDEMIKGICRFHQQDAKVRKEYYARDLTRKVVYLSNFTLYQDPFTDWRDTLGFFWAPNPPKAEELPTVCSDIVTEYSKEVMSLSSYLYELLSEALGLNHFHLKEMGGTESFFHVCHYYPPCPEPELTIGTCKHTDASFITILLQDHIGGLQVRHDNQWIDVPPIHGALVVNIGDLLQLVSNDKFKSVEHRVLANHVGPRISIASVFRTHDHSPEDMEKVIGPIKELLSKENPPIYRDTSFKEFLTHRFTNGVGVSALSPYKL</sequence>
<dbReference type="STRING" id="57577.A0A2K3PFE8"/>
<accession>A0A2K3PFE8</accession>
<dbReference type="InterPro" id="IPR026992">
    <property type="entry name" value="DIOX_N"/>
</dbReference>
<evidence type="ECO:0000256" key="3">
    <source>
        <dbReference type="ARBA" id="ARBA00022723"/>
    </source>
</evidence>
<evidence type="ECO:0000259" key="7">
    <source>
        <dbReference type="PROSITE" id="PS51471"/>
    </source>
</evidence>
<dbReference type="Gene3D" id="2.60.120.330">
    <property type="entry name" value="B-lactam Antibiotic, Isopenicillin N Synthase, Chain"/>
    <property type="match status" value="1"/>
</dbReference>
<dbReference type="GO" id="GO:0046872">
    <property type="term" value="F:metal ion binding"/>
    <property type="evidence" value="ECO:0007669"/>
    <property type="project" value="UniProtKB-KW"/>
</dbReference>
<comment type="similarity">
    <text evidence="2 6">Belongs to the iron/ascorbate-dependent oxidoreductase family.</text>
</comment>
<keyword evidence="5 6" id="KW-0408">Iron</keyword>
<dbReference type="PROSITE" id="PS51471">
    <property type="entry name" value="FE2OG_OXY"/>
    <property type="match status" value="1"/>
</dbReference>
<dbReference type="SUPFAM" id="SSF51197">
    <property type="entry name" value="Clavaminate synthase-like"/>
    <property type="match status" value="1"/>
</dbReference>
<dbReference type="PANTHER" id="PTHR10209">
    <property type="entry name" value="OXIDOREDUCTASE, 2OG-FE II OXYGENASE FAMILY PROTEIN"/>
    <property type="match status" value="1"/>
</dbReference>
<comment type="caution">
    <text evidence="8">The sequence shown here is derived from an EMBL/GenBank/DDBJ whole genome shotgun (WGS) entry which is preliminary data.</text>
</comment>
<evidence type="ECO:0000256" key="5">
    <source>
        <dbReference type="ARBA" id="ARBA00023004"/>
    </source>
</evidence>
<evidence type="ECO:0000313" key="8">
    <source>
        <dbReference type="EMBL" id="PNY13954.1"/>
    </source>
</evidence>
<keyword evidence="3 6" id="KW-0479">Metal-binding</keyword>
<dbReference type="InterPro" id="IPR027443">
    <property type="entry name" value="IPNS-like_sf"/>
</dbReference>
<keyword evidence="4 6" id="KW-0560">Oxidoreductase</keyword>